<dbReference type="SMART" id="SM00028">
    <property type="entry name" value="TPR"/>
    <property type="match status" value="3"/>
</dbReference>
<feature type="domain" description="Cns1/TTC4 wheel" evidence="5">
    <location>
        <begin position="271"/>
        <end position="381"/>
    </location>
</feature>
<dbReference type="Proteomes" id="UP001153636">
    <property type="component" value="Chromosome 6"/>
</dbReference>
<dbReference type="PANTHER" id="PTHR46035:SF1">
    <property type="entry name" value="TETRATRICOPEPTIDE REPEAT PROTEIN 4"/>
    <property type="match status" value="1"/>
</dbReference>
<name>A0A9P0D4D4_9CUCU</name>
<evidence type="ECO:0000256" key="1">
    <source>
        <dbReference type="ARBA" id="ARBA00022737"/>
    </source>
</evidence>
<organism evidence="6 7">
    <name type="scientific">Psylliodes chrysocephalus</name>
    <dbReference type="NCBI Taxonomy" id="3402493"/>
    <lineage>
        <taxon>Eukaryota</taxon>
        <taxon>Metazoa</taxon>
        <taxon>Ecdysozoa</taxon>
        <taxon>Arthropoda</taxon>
        <taxon>Hexapoda</taxon>
        <taxon>Insecta</taxon>
        <taxon>Pterygota</taxon>
        <taxon>Neoptera</taxon>
        <taxon>Endopterygota</taxon>
        <taxon>Coleoptera</taxon>
        <taxon>Polyphaga</taxon>
        <taxon>Cucujiformia</taxon>
        <taxon>Chrysomeloidea</taxon>
        <taxon>Chrysomelidae</taxon>
        <taxon>Galerucinae</taxon>
        <taxon>Alticini</taxon>
        <taxon>Psylliodes</taxon>
    </lineage>
</organism>
<dbReference type="GO" id="GO:0005829">
    <property type="term" value="C:cytosol"/>
    <property type="evidence" value="ECO:0007669"/>
    <property type="project" value="TreeGrafter"/>
</dbReference>
<dbReference type="Pfam" id="PF14559">
    <property type="entry name" value="TPR_19"/>
    <property type="match status" value="1"/>
</dbReference>
<evidence type="ECO:0000259" key="5">
    <source>
        <dbReference type="Pfam" id="PF18972"/>
    </source>
</evidence>
<protein>
    <recommendedName>
        <fullName evidence="5">Cns1/TTC4 wheel domain-containing protein</fullName>
    </recommendedName>
</protein>
<dbReference type="GO" id="GO:0030544">
    <property type="term" value="F:Hsp70 protein binding"/>
    <property type="evidence" value="ECO:0007669"/>
    <property type="project" value="TreeGrafter"/>
</dbReference>
<dbReference type="GO" id="GO:0005634">
    <property type="term" value="C:nucleus"/>
    <property type="evidence" value="ECO:0007669"/>
    <property type="project" value="TreeGrafter"/>
</dbReference>
<dbReference type="EMBL" id="OV651818">
    <property type="protein sequence ID" value="CAH1111774.1"/>
    <property type="molecule type" value="Genomic_DNA"/>
</dbReference>
<evidence type="ECO:0000256" key="2">
    <source>
        <dbReference type="ARBA" id="ARBA00022803"/>
    </source>
</evidence>
<dbReference type="GO" id="GO:0051879">
    <property type="term" value="F:Hsp90 protein binding"/>
    <property type="evidence" value="ECO:0007669"/>
    <property type="project" value="InterPro"/>
</dbReference>
<dbReference type="InterPro" id="IPR019734">
    <property type="entry name" value="TPR_rpt"/>
</dbReference>
<evidence type="ECO:0000256" key="4">
    <source>
        <dbReference type="SAM" id="Coils"/>
    </source>
</evidence>
<dbReference type="PANTHER" id="PTHR46035">
    <property type="entry name" value="TETRATRICOPEPTIDE REPEAT PROTEIN 4"/>
    <property type="match status" value="1"/>
</dbReference>
<keyword evidence="1" id="KW-0677">Repeat</keyword>
<sequence length="382" mass="45515">MDNTKKNWTDQERQELAAKLDKELDDFIDKLPKKKYEDGWPEDRWEEEMDKHPFFMKEPPKPGDEVHPLFEGLQKLKYDPEENEPEDLAVNYKEDGNYNFKYKNYRLAIISYTEGIKVKCENPEINATLLNNRAAAHFFLKNYRSSLQDCQLALKIKPDYEKALVRAANCCFEMKQYQNAIEFCDVILNKQKDNEVILELRQKCVNEEKLKKRNERKRDIEIKKKEKEEEELIKEIIKRGYKIEGGLKGKLSLDKLEPHFPQLVHNRVFLDENNNLIWPVVFVYPEYKIMDYIQEFNEKKTFSELFELVFKSPPEWDTDKKYKPKELAIYFETLQKKVKYVRNETILGNVLASKDYVIKGGTPSFIIMVKGSPAEKRFLEEY</sequence>
<dbReference type="OrthoDB" id="420195at2759"/>
<evidence type="ECO:0000256" key="3">
    <source>
        <dbReference type="ARBA" id="ARBA00023602"/>
    </source>
</evidence>
<feature type="coiled-coil region" evidence="4">
    <location>
        <begin position="197"/>
        <end position="231"/>
    </location>
</feature>
<dbReference type="SUPFAM" id="SSF48452">
    <property type="entry name" value="TPR-like"/>
    <property type="match status" value="1"/>
</dbReference>
<keyword evidence="4" id="KW-0175">Coiled coil</keyword>
<dbReference type="InterPro" id="IPR011990">
    <property type="entry name" value="TPR-like_helical_dom_sf"/>
</dbReference>
<dbReference type="GO" id="GO:0006457">
    <property type="term" value="P:protein folding"/>
    <property type="evidence" value="ECO:0007669"/>
    <property type="project" value="TreeGrafter"/>
</dbReference>
<dbReference type="Pfam" id="PF18972">
    <property type="entry name" value="Wheel"/>
    <property type="match status" value="1"/>
</dbReference>
<comment type="similarity">
    <text evidence="3">Belongs to the TTC4 family.</text>
</comment>
<proteinExistence type="inferred from homology"/>
<dbReference type="CDD" id="cd21380">
    <property type="entry name" value="CTWD_Cns1"/>
    <property type="match status" value="1"/>
</dbReference>
<evidence type="ECO:0000313" key="7">
    <source>
        <dbReference type="Proteomes" id="UP001153636"/>
    </source>
</evidence>
<dbReference type="Gene3D" id="1.25.40.10">
    <property type="entry name" value="Tetratricopeptide repeat domain"/>
    <property type="match status" value="1"/>
</dbReference>
<keyword evidence="2" id="KW-0802">TPR repeat</keyword>
<keyword evidence="7" id="KW-1185">Reference proteome</keyword>
<dbReference type="InterPro" id="IPR044059">
    <property type="entry name" value="Csn1/TTC4_wheel"/>
</dbReference>
<gene>
    <name evidence="6" type="ORF">PSYICH_LOCUS12354</name>
</gene>
<accession>A0A9P0D4D4</accession>
<evidence type="ECO:0000313" key="6">
    <source>
        <dbReference type="EMBL" id="CAH1111774.1"/>
    </source>
</evidence>
<dbReference type="AlphaFoldDB" id="A0A9P0D4D4"/>
<reference evidence="6" key="1">
    <citation type="submission" date="2022-01" db="EMBL/GenBank/DDBJ databases">
        <authorList>
            <person name="King R."/>
        </authorList>
    </citation>
    <scope>NUCLEOTIDE SEQUENCE</scope>
</reference>